<feature type="coiled-coil region" evidence="1">
    <location>
        <begin position="36"/>
        <end position="119"/>
    </location>
</feature>
<sequence length="355" mass="42315">MKKSIYLYCSEIASYIGQNKWDYVTPFERLWKKCDTECYKAILERMQDNIESAQNNIKEIEEKKKDIEESLKKKLITENVYNKEKKKLDEECDKKQTVMKKMEENVEEIKLDQKQKLEKVMGKKIIEDIKVNDLGKNNIVISKAIENLDISKEKKKVLIKEAESFVNKTHGTKTEVDAITMFEKKFNVKLDTSQEFHKKYLREISKDSQYDWYICGKLDGVYIGENEKYIVEVKNRTKAFFTTLRDYEKTQIHLYMCMLDINKAKLVEKYKEKIRITDIYENKEYTEDVMKYLGVFISAFENKFLNAFEKKCQYIESSTDDKKVLLKQLYISDIAKMIDKKIEMEEEDCLIDDLD</sequence>
<organism evidence="2">
    <name type="scientific">viral metagenome</name>
    <dbReference type="NCBI Taxonomy" id="1070528"/>
    <lineage>
        <taxon>unclassified sequences</taxon>
        <taxon>metagenomes</taxon>
        <taxon>organismal metagenomes</taxon>
    </lineage>
</organism>
<dbReference type="InterPro" id="IPR011604">
    <property type="entry name" value="PDDEXK-like_dom_sf"/>
</dbReference>
<reference evidence="2" key="1">
    <citation type="journal article" date="2020" name="Nature">
        <title>Giant virus diversity and host interactions through global metagenomics.</title>
        <authorList>
            <person name="Schulz F."/>
            <person name="Roux S."/>
            <person name="Paez-Espino D."/>
            <person name="Jungbluth S."/>
            <person name="Walsh D.A."/>
            <person name="Denef V.J."/>
            <person name="McMahon K.D."/>
            <person name="Konstantinidis K.T."/>
            <person name="Eloe-Fadrosh E.A."/>
            <person name="Kyrpides N.C."/>
            <person name="Woyke T."/>
        </authorList>
    </citation>
    <scope>NUCLEOTIDE SEQUENCE</scope>
    <source>
        <strain evidence="2">GVMAG-M-3300023174-68</strain>
    </source>
</reference>
<name>A0A6C0DUQ5_9ZZZZ</name>
<evidence type="ECO:0000256" key="1">
    <source>
        <dbReference type="SAM" id="Coils"/>
    </source>
</evidence>
<dbReference type="EMBL" id="MN739680">
    <property type="protein sequence ID" value="QHT20686.1"/>
    <property type="molecule type" value="Genomic_DNA"/>
</dbReference>
<protein>
    <submittedName>
        <fullName evidence="2">Uncharacterized protein</fullName>
    </submittedName>
</protein>
<evidence type="ECO:0000313" key="2">
    <source>
        <dbReference type="EMBL" id="QHT20686.1"/>
    </source>
</evidence>
<accession>A0A6C0DUQ5</accession>
<dbReference type="Gene3D" id="3.90.320.10">
    <property type="match status" value="1"/>
</dbReference>
<dbReference type="AlphaFoldDB" id="A0A6C0DUQ5"/>
<proteinExistence type="predicted"/>
<keyword evidence="1" id="KW-0175">Coiled coil</keyword>